<dbReference type="PANTHER" id="PTHR12888">
    <property type="entry name" value="PEROXISOME ASSEMBLY PROTEIN 12 PEROXIN-12"/>
    <property type="match status" value="1"/>
</dbReference>
<dbReference type="Pfam" id="PF13923">
    <property type="entry name" value="zf-C3HC4_2"/>
    <property type="match status" value="1"/>
</dbReference>
<dbReference type="GO" id="GO:0005778">
    <property type="term" value="C:peroxisomal membrane"/>
    <property type="evidence" value="ECO:0007669"/>
    <property type="project" value="UniProtKB-SubCell"/>
</dbReference>
<evidence type="ECO:0000256" key="6">
    <source>
        <dbReference type="ARBA" id="ARBA00022692"/>
    </source>
</evidence>
<evidence type="ECO:0000256" key="3">
    <source>
        <dbReference type="ARBA" id="ARBA00008704"/>
    </source>
</evidence>
<dbReference type="CDD" id="cd16451">
    <property type="entry name" value="mRING_PEX12"/>
    <property type="match status" value="1"/>
</dbReference>
<evidence type="ECO:0000256" key="10">
    <source>
        <dbReference type="ARBA" id="ARBA00022927"/>
    </source>
</evidence>
<dbReference type="PIRSF" id="PIRSF038074">
    <property type="entry name" value="Peroxisome_assembly_p12"/>
    <property type="match status" value="1"/>
</dbReference>
<dbReference type="FunFam" id="3.30.40.10:FF:000634">
    <property type="entry name" value="Peroxisome assembly protein 12"/>
    <property type="match status" value="1"/>
</dbReference>
<keyword evidence="6" id="KW-0812">Transmembrane</keyword>
<feature type="domain" description="RING-type" evidence="16">
    <location>
        <begin position="238"/>
        <end position="277"/>
    </location>
</feature>
<accession>A0AAD7ZIW9</accession>
<comment type="similarity">
    <text evidence="3">Belongs to the pex2/pex10/pex12 family.</text>
</comment>
<keyword evidence="11" id="KW-1133">Transmembrane helix</keyword>
<evidence type="ECO:0000256" key="8">
    <source>
        <dbReference type="ARBA" id="ARBA00022771"/>
    </source>
</evidence>
<evidence type="ECO:0000256" key="4">
    <source>
        <dbReference type="ARBA" id="ARBA00018980"/>
    </source>
</evidence>
<name>A0AAD7ZIW9_DIPPU</name>
<evidence type="ECO:0000256" key="5">
    <source>
        <dbReference type="ARBA" id="ARBA00022448"/>
    </source>
</evidence>
<keyword evidence="8 15" id="KW-0863">Zinc-finger</keyword>
<dbReference type="EMBL" id="JASPKZ010007960">
    <property type="protein sequence ID" value="KAJ9581271.1"/>
    <property type="molecule type" value="Genomic_DNA"/>
</dbReference>
<organism evidence="17 18">
    <name type="scientific">Diploptera punctata</name>
    <name type="common">Pacific beetle cockroach</name>
    <dbReference type="NCBI Taxonomy" id="6984"/>
    <lineage>
        <taxon>Eukaryota</taxon>
        <taxon>Metazoa</taxon>
        <taxon>Ecdysozoa</taxon>
        <taxon>Arthropoda</taxon>
        <taxon>Hexapoda</taxon>
        <taxon>Insecta</taxon>
        <taxon>Pterygota</taxon>
        <taxon>Neoptera</taxon>
        <taxon>Polyneoptera</taxon>
        <taxon>Dictyoptera</taxon>
        <taxon>Blattodea</taxon>
        <taxon>Blaberoidea</taxon>
        <taxon>Blaberidae</taxon>
        <taxon>Diplopterinae</taxon>
        <taxon>Diploptera</taxon>
    </lineage>
</organism>
<keyword evidence="13" id="KW-0576">Peroxisome</keyword>
<keyword evidence="12" id="KW-0472">Membrane</keyword>
<reference evidence="17" key="1">
    <citation type="journal article" date="2023" name="IScience">
        <title>Live-bearing cockroach genome reveals convergent evolutionary mechanisms linked to viviparity in insects and beyond.</title>
        <authorList>
            <person name="Fouks B."/>
            <person name="Harrison M.C."/>
            <person name="Mikhailova A.A."/>
            <person name="Marchal E."/>
            <person name="English S."/>
            <person name="Carruthers M."/>
            <person name="Jennings E.C."/>
            <person name="Chiamaka E.L."/>
            <person name="Frigard R.A."/>
            <person name="Pippel M."/>
            <person name="Attardo G.M."/>
            <person name="Benoit J.B."/>
            <person name="Bornberg-Bauer E."/>
            <person name="Tobe S.S."/>
        </authorList>
    </citation>
    <scope>NUCLEOTIDE SEQUENCE</scope>
    <source>
        <strain evidence="17">Stay&amp;Tobe</strain>
    </source>
</reference>
<dbReference type="GO" id="GO:0004842">
    <property type="term" value="F:ubiquitin-protein transferase activity"/>
    <property type="evidence" value="ECO:0007669"/>
    <property type="project" value="TreeGrafter"/>
</dbReference>
<dbReference type="InterPro" id="IPR006845">
    <property type="entry name" value="Pex_N"/>
</dbReference>
<dbReference type="Pfam" id="PF04757">
    <property type="entry name" value="Pex2_Pex12"/>
    <property type="match status" value="1"/>
</dbReference>
<dbReference type="GO" id="GO:0006513">
    <property type="term" value="P:protein monoubiquitination"/>
    <property type="evidence" value="ECO:0007669"/>
    <property type="project" value="TreeGrafter"/>
</dbReference>
<evidence type="ECO:0000313" key="18">
    <source>
        <dbReference type="Proteomes" id="UP001233999"/>
    </source>
</evidence>
<dbReference type="AlphaFoldDB" id="A0AAD7ZIW9"/>
<dbReference type="InterPro" id="IPR013083">
    <property type="entry name" value="Znf_RING/FYVE/PHD"/>
</dbReference>
<evidence type="ECO:0000259" key="16">
    <source>
        <dbReference type="PROSITE" id="PS50089"/>
    </source>
</evidence>
<reference evidence="17" key="2">
    <citation type="submission" date="2023-05" db="EMBL/GenBank/DDBJ databases">
        <authorList>
            <person name="Fouks B."/>
        </authorList>
    </citation>
    <scope>NUCLEOTIDE SEQUENCE</scope>
    <source>
        <strain evidence="17">Stay&amp;Tobe</strain>
        <tissue evidence="17">Testes</tissue>
    </source>
</reference>
<evidence type="ECO:0000256" key="2">
    <source>
        <dbReference type="ARBA" id="ARBA00004906"/>
    </source>
</evidence>
<gene>
    <name evidence="17" type="ORF">L9F63_023543</name>
</gene>
<dbReference type="PANTHER" id="PTHR12888:SF0">
    <property type="entry name" value="PEROXISOME ASSEMBLY PROTEIN 12"/>
    <property type="match status" value="1"/>
</dbReference>
<comment type="caution">
    <text evidence="17">The sequence shown here is derived from an EMBL/GenBank/DDBJ whole genome shotgun (WGS) entry which is preliminary data.</text>
</comment>
<evidence type="ECO:0000256" key="13">
    <source>
        <dbReference type="ARBA" id="ARBA00023140"/>
    </source>
</evidence>
<evidence type="ECO:0000256" key="12">
    <source>
        <dbReference type="ARBA" id="ARBA00023136"/>
    </source>
</evidence>
<evidence type="ECO:0000256" key="1">
    <source>
        <dbReference type="ARBA" id="ARBA00004585"/>
    </source>
</evidence>
<dbReference type="InterPro" id="IPR017375">
    <property type="entry name" value="PEX12"/>
</dbReference>
<evidence type="ECO:0000256" key="7">
    <source>
        <dbReference type="ARBA" id="ARBA00022723"/>
    </source>
</evidence>
<dbReference type="GO" id="GO:1990429">
    <property type="term" value="C:peroxisomal importomer complex"/>
    <property type="evidence" value="ECO:0007669"/>
    <property type="project" value="TreeGrafter"/>
</dbReference>
<dbReference type="SUPFAM" id="SSF57850">
    <property type="entry name" value="RING/U-box"/>
    <property type="match status" value="1"/>
</dbReference>
<dbReference type="GO" id="GO:0008270">
    <property type="term" value="F:zinc ion binding"/>
    <property type="evidence" value="ECO:0007669"/>
    <property type="project" value="UniProtKB-KW"/>
</dbReference>
<evidence type="ECO:0000256" key="14">
    <source>
        <dbReference type="ARBA" id="ARBA00029692"/>
    </source>
</evidence>
<protein>
    <recommendedName>
        <fullName evidence="4">Peroxisome assembly protein 12</fullName>
    </recommendedName>
    <alternativeName>
        <fullName evidence="14">Peroxin-12</fullName>
    </alternativeName>
</protein>
<keyword evidence="5" id="KW-0813">Transport</keyword>
<keyword evidence="18" id="KW-1185">Reference proteome</keyword>
<sequence length="293" mass="33817">MAERGAHLTATSHAKPSIFEFLASCNPERYGWLVKWFEELYLAFKTLLQFHYLRNYGASFSEVFYGLQRVPIRGFTTEFPRLPPSEEAKSLLCLTLVPYIQAKLEERVTQWQLEGVPQGWGQNLLRFHSAFQFMWEGYVLINYINYMSGRAVSHSPLLRLAGVTLQYTAEEEQEHKFPLLSAKCLSYMLTRALECGAFFLQFLQWWHSGDKLRTSLTALPIPSPPEKTDRGKQHGGKCPICLQNRKIETVLAVSGYVFCYRCIVQYIQENRQCPITKYPADLGDLIRVYSTES</sequence>
<comment type="pathway">
    <text evidence="2">Protein modification; protein ubiquitination.</text>
</comment>
<dbReference type="Gene3D" id="3.30.40.10">
    <property type="entry name" value="Zinc/RING finger domain, C3HC4 (zinc finger)"/>
    <property type="match status" value="1"/>
</dbReference>
<keyword evidence="10" id="KW-0653">Protein transport</keyword>
<keyword evidence="7" id="KW-0479">Metal-binding</keyword>
<keyword evidence="9" id="KW-0862">Zinc</keyword>
<evidence type="ECO:0000256" key="9">
    <source>
        <dbReference type="ARBA" id="ARBA00022833"/>
    </source>
</evidence>
<comment type="subcellular location">
    <subcellularLocation>
        <location evidence="1">Peroxisome membrane</location>
        <topology evidence="1">Multi-pass membrane protein</topology>
    </subcellularLocation>
</comment>
<dbReference type="InterPro" id="IPR001841">
    <property type="entry name" value="Znf_RING"/>
</dbReference>
<evidence type="ECO:0000256" key="15">
    <source>
        <dbReference type="PROSITE-ProRule" id="PRU00175"/>
    </source>
</evidence>
<dbReference type="PROSITE" id="PS50089">
    <property type="entry name" value="ZF_RING_2"/>
    <property type="match status" value="1"/>
</dbReference>
<proteinExistence type="inferred from homology"/>
<dbReference type="SMART" id="SM00184">
    <property type="entry name" value="RING"/>
    <property type="match status" value="1"/>
</dbReference>
<evidence type="ECO:0000313" key="17">
    <source>
        <dbReference type="EMBL" id="KAJ9581271.1"/>
    </source>
</evidence>
<dbReference type="GO" id="GO:0016558">
    <property type="term" value="P:protein import into peroxisome matrix"/>
    <property type="evidence" value="ECO:0007669"/>
    <property type="project" value="InterPro"/>
</dbReference>
<evidence type="ECO:0000256" key="11">
    <source>
        <dbReference type="ARBA" id="ARBA00022989"/>
    </source>
</evidence>
<dbReference type="Proteomes" id="UP001233999">
    <property type="component" value="Unassembled WGS sequence"/>
</dbReference>